<name>A0A845R7B2_9CLOT</name>
<evidence type="ECO:0000313" key="2">
    <source>
        <dbReference type="Proteomes" id="UP000467132"/>
    </source>
</evidence>
<gene>
    <name evidence="1" type="ORF">D3Z33_16135</name>
</gene>
<dbReference type="EMBL" id="QXXA01000035">
    <property type="protein sequence ID" value="NBI08383.1"/>
    <property type="molecule type" value="Genomic_DNA"/>
</dbReference>
<sequence length="204" mass="23995">MDTTLNNLEHFIKEINKTDKYYEILSTIFETHFKLDSKEELIKNLNIHITEVFKVNAHILIEYLQHPNYFKIEQLELNASKYKASLKLINEMKMKYGLLLRPLLASQNNPFLINSIDINVGNQQTLHRLNIERADGQKLEGQFNAESLLAITSVFIDSIDKALERGIFNLNIQTINNYFEYSEILNERLNKLKVEYEKEDKNDK</sequence>
<evidence type="ECO:0000313" key="1">
    <source>
        <dbReference type="EMBL" id="NBI08383.1"/>
    </source>
</evidence>
<comment type="caution">
    <text evidence="1">The sequence shown here is derived from an EMBL/GenBank/DDBJ whole genome shotgun (WGS) entry which is preliminary data.</text>
</comment>
<organism evidence="1 2">
    <name type="scientific">Senegalia massiliensis</name>
    <dbReference type="NCBI Taxonomy" id="1720316"/>
    <lineage>
        <taxon>Bacteria</taxon>
        <taxon>Bacillati</taxon>
        <taxon>Bacillota</taxon>
        <taxon>Clostridia</taxon>
        <taxon>Eubacteriales</taxon>
        <taxon>Clostridiaceae</taxon>
        <taxon>Senegalia</taxon>
    </lineage>
</organism>
<dbReference type="RefSeq" id="WP_160198848.1">
    <property type="nucleotide sequence ID" value="NZ_QXXA01000035.1"/>
</dbReference>
<protein>
    <submittedName>
        <fullName evidence="1">Uncharacterized protein</fullName>
    </submittedName>
</protein>
<proteinExistence type="predicted"/>
<reference evidence="1 2" key="1">
    <citation type="submission" date="2018-08" db="EMBL/GenBank/DDBJ databases">
        <title>Murine metabolic-syndrome-specific gut microbial biobank.</title>
        <authorList>
            <person name="Liu C."/>
        </authorList>
    </citation>
    <scope>NUCLEOTIDE SEQUENCE [LARGE SCALE GENOMIC DNA]</scope>
    <source>
        <strain evidence="1 2">583</strain>
    </source>
</reference>
<dbReference type="Proteomes" id="UP000467132">
    <property type="component" value="Unassembled WGS sequence"/>
</dbReference>
<keyword evidence="2" id="KW-1185">Reference proteome</keyword>
<accession>A0A845R7B2</accession>
<dbReference type="AlphaFoldDB" id="A0A845R7B2"/>